<evidence type="ECO:0000256" key="1">
    <source>
        <dbReference type="SAM" id="Phobius"/>
    </source>
</evidence>
<keyword evidence="1" id="KW-0812">Transmembrane</keyword>
<keyword evidence="1" id="KW-1133">Transmembrane helix</keyword>
<organism evidence="2 3">
    <name type="scientific">Peptoniphilus lacrimalis</name>
    <dbReference type="NCBI Taxonomy" id="33031"/>
    <lineage>
        <taxon>Bacteria</taxon>
        <taxon>Bacillati</taxon>
        <taxon>Bacillota</taxon>
        <taxon>Tissierellia</taxon>
        <taxon>Tissierellales</taxon>
        <taxon>Peptoniphilaceae</taxon>
        <taxon>Peptoniphilus</taxon>
    </lineage>
</organism>
<dbReference type="AlphaFoldDB" id="A0A379C6N4"/>
<name>A0A379C6N4_9FIRM</name>
<protein>
    <submittedName>
        <fullName evidence="2">Uncharacterized protein</fullName>
    </submittedName>
</protein>
<accession>A0A379C6N4</accession>
<evidence type="ECO:0000313" key="2">
    <source>
        <dbReference type="EMBL" id="SUB57903.1"/>
    </source>
</evidence>
<feature type="transmembrane region" description="Helical" evidence="1">
    <location>
        <begin position="40"/>
        <end position="59"/>
    </location>
</feature>
<proteinExistence type="predicted"/>
<gene>
    <name evidence="2" type="ORF">NCTC13149_01764</name>
</gene>
<dbReference type="RefSeq" id="WP_019034103.1">
    <property type="nucleotide sequence ID" value="NZ_CAMUOS010000010.1"/>
</dbReference>
<reference evidence="2 3" key="1">
    <citation type="submission" date="2018-06" db="EMBL/GenBank/DDBJ databases">
        <authorList>
            <consortium name="Pathogen Informatics"/>
            <person name="Doyle S."/>
        </authorList>
    </citation>
    <scope>NUCLEOTIDE SEQUENCE [LARGE SCALE GENOMIC DNA]</scope>
    <source>
        <strain evidence="2 3">NCTC13149</strain>
    </source>
</reference>
<evidence type="ECO:0000313" key="3">
    <source>
        <dbReference type="Proteomes" id="UP000255517"/>
    </source>
</evidence>
<keyword evidence="1" id="KW-0472">Membrane</keyword>
<feature type="transmembrane region" description="Helical" evidence="1">
    <location>
        <begin position="90"/>
        <end position="111"/>
    </location>
</feature>
<sequence>MLFFISIGVYILTKIWELFRKNNLKLKSFYKLKGLDRAKLIFYIFMALYYFLIPSIYWFSSDDYCYAKLNPQLGININIRAYLFWIGNNYLTRTLAIILLLGLLFSGLYYFNRKFFE</sequence>
<dbReference type="EMBL" id="UGSZ01000001">
    <property type="protein sequence ID" value="SUB57903.1"/>
    <property type="molecule type" value="Genomic_DNA"/>
</dbReference>
<dbReference type="STRING" id="1122949.GCA_000378725_00007"/>
<dbReference type="Proteomes" id="UP000255517">
    <property type="component" value="Unassembled WGS sequence"/>
</dbReference>